<dbReference type="PROSITE" id="PS51318">
    <property type="entry name" value="TAT"/>
    <property type="match status" value="1"/>
</dbReference>
<feature type="domain" description="GH64" evidence="2">
    <location>
        <begin position="44"/>
        <end position="395"/>
    </location>
</feature>
<feature type="signal peptide" evidence="1">
    <location>
        <begin position="1"/>
        <end position="32"/>
    </location>
</feature>
<dbReference type="PANTHER" id="PTHR38165">
    <property type="match status" value="1"/>
</dbReference>
<evidence type="ECO:0000313" key="3">
    <source>
        <dbReference type="EMBL" id="BCJ36555.1"/>
    </source>
</evidence>
<dbReference type="InterPro" id="IPR032477">
    <property type="entry name" value="Glyco_hydro_64"/>
</dbReference>
<sequence>MSSTPVHRRSLLRGLALGAVGAPLVAAFGAPAAATARTRTAFADGSLAVTVTNNSGQAGNDAVKLYVVGTDLATGAQAHADANGNLIPVSLSDNGSDGYTDYSIPLNGSGDTTIALPHMSGRIYFALGDPLKFKAVPDGNGNPALAYPAGWVESDPNYPVLHDFFEFTYDGAGMHCNNTQVDMFSVPSSVHLVGASDQTTGTLEAGGRGRIFADMAGQPGFDGLVLDDLRVIAPGHGIEVGKFAGDYFDGYINDVWSKYGGETLTVHTNGGDRTGRVSGGVFTFDGGVAPIAKPSTLDVFFCAGALVAPNDGLTGPVAAALGAGFNRSTLLASASQPTDDPAGFYATDPTNHYARIMHAHMTDGKAYGFPFDDVAGFASYIEDGAPTALHLTLTAFG</sequence>
<organism evidence="3 4">
    <name type="scientific">Actinocatenispora thailandica</name>
    <dbReference type="NCBI Taxonomy" id="227318"/>
    <lineage>
        <taxon>Bacteria</taxon>
        <taxon>Bacillati</taxon>
        <taxon>Actinomycetota</taxon>
        <taxon>Actinomycetes</taxon>
        <taxon>Micromonosporales</taxon>
        <taxon>Micromonosporaceae</taxon>
        <taxon>Actinocatenispora</taxon>
    </lineage>
</organism>
<accession>A0A7R7DRH4</accession>
<evidence type="ECO:0000313" key="4">
    <source>
        <dbReference type="Proteomes" id="UP000611640"/>
    </source>
</evidence>
<dbReference type="RefSeq" id="WP_203962912.1">
    <property type="nucleotide sequence ID" value="NZ_AP023355.1"/>
</dbReference>
<protein>
    <submittedName>
        <fullName evidence="3">Glycosyl hydrolase</fullName>
    </submittedName>
</protein>
<dbReference type="GO" id="GO:0016787">
    <property type="term" value="F:hydrolase activity"/>
    <property type="evidence" value="ECO:0007669"/>
    <property type="project" value="UniProtKB-KW"/>
</dbReference>
<evidence type="ECO:0000256" key="1">
    <source>
        <dbReference type="SAM" id="SignalP"/>
    </source>
</evidence>
<keyword evidence="4" id="KW-1185">Reference proteome</keyword>
<keyword evidence="1" id="KW-0732">Signal</keyword>
<dbReference type="Gene3D" id="3.30.920.50">
    <property type="entry name" value="Beta-1,3-glucanase, C-terminal domain"/>
    <property type="match status" value="1"/>
</dbReference>
<name>A0A7R7DRH4_9ACTN</name>
<dbReference type="PROSITE" id="PS52006">
    <property type="entry name" value="GH64"/>
    <property type="match status" value="1"/>
</dbReference>
<dbReference type="InterPro" id="IPR006311">
    <property type="entry name" value="TAT_signal"/>
</dbReference>
<evidence type="ECO:0000259" key="2">
    <source>
        <dbReference type="PROSITE" id="PS52006"/>
    </source>
</evidence>
<gene>
    <name evidence="3" type="ORF">Athai_40580</name>
</gene>
<dbReference type="InterPro" id="IPR037398">
    <property type="entry name" value="Glyco_hydro_64_fam"/>
</dbReference>
<dbReference type="KEGG" id="atl:Athai_40580"/>
<dbReference type="AlphaFoldDB" id="A0A7R7DRH4"/>
<dbReference type="InterPro" id="IPR037176">
    <property type="entry name" value="Osmotin/thaumatin-like_sf"/>
</dbReference>
<dbReference type="Proteomes" id="UP000611640">
    <property type="component" value="Chromosome"/>
</dbReference>
<dbReference type="PANTHER" id="PTHR38165:SF1">
    <property type="entry name" value="GLUCANASE B"/>
    <property type="match status" value="1"/>
</dbReference>
<dbReference type="EMBL" id="AP023355">
    <property type="protein sequence ID" value="BCJ36555.1"/>
    <property type="molecule type" value="Genomic_DNA"/>
</dbReference>
<proteinExistence type="predicted"/>
<dbReference type="Pfam" id="PF16483">
    <property type="entry name" value="Glyco_hydro_64"/>
    <property type="match status" value="1"/>
</dbReference>
<dbReference type="Gene3D" id="2.60.110.10">
    <property type="entry name" value="Thaumatin"/>
    <property type="match status" value="1"/>
</dbReference>
<reference evidence="3 4" key="1">
    <citation type="submission" date="2020-08" db="EMBL/GenBank/DDBJ databases">
        <title>Whole genome shotgun sequence of Actinocatenispora thailandica NBRC 105041.</title>
        <authorList>
            <person name="Komaki H."/>
            <person name="Tamura T."/>
        </authorList>
    </citation>
    <scope>NUCLEOTIDE SEQUENCE [LARGE SCALE GENOMIC DNA]</scope>
    <source>
        <strain evidence="3 4">NBRC 105041</strain>
    </source>
</reference>
<keyword evidence="3" id="KW-0378">Hydrolase</keyword>
<dbReference type="InterPro" id="IPR042517">
    <property type="entry name" value="Glyco_hydro_64_N_2"/>
</dbReference>
<feature type="chain" id="PRO_5030867200" evidence="1">
    <location>
        <begin position="33"/>
        <end position="397"/>
    </location>
</feature>